<dbReference type="RefSeq" id="WP_015869869.1">
    <property type="nucleotide sequence ID" value="NZ_AP028097.1"/>
</dbReference>
<evidence type="ECO:0000313" key="1">
    <source>
        <dbReference type="EMBL" id="WFN97997.1"/>
    </source>
</evidence>
<dbReference type="GeneID" id="69537517"/>
<accession>A0ABY8GL16</accession>
<gene>
    <name evidence="1" type="ORF">MAY91_08885</name>
</gene>
<dbReference type="PANTHER" id="PTHR36849">
    <property type="entry name" value="CYTOPLASMIC PROTEIN-RELATED"/>
    <property type="match status" value="1"/>
</dbReference>
<evidence type="ECO:0000313" key="2">
    <source>
        <dbReference type="Proteomes" id="UP001222680"/>
    </source>
</evidence>
<dbReference type="Pfam" id="PF22752">
    <property type="entry name" value="DUF488-N3i"/>
    <property type="match status" value="1"/>
</dbReference>
<dbReference type="EMBL" id="CP092014">
    <property type="protein sequence ID" value="WFN97997.1"/>
    <property type="molecule type" value="Genomic_DNA"/>
</dbReference>
<keyword evidence="2" id="KW-1185">Reference proteome</keyword>
<sequence length="122" mass="13895">MVSIGLQRVYDVWAPCSPHTFLTDRLWPRGIAKARLDGVHWLKEVAPSTALRQAFHHAQLDWPAFVARYREELAANPRAWQSLVQLLCQGESLTLLYGSRDSQCNQAVALRDWLLEQLIAGE</sequence>
<reference evidence="1 2" key="1">
    <citation type="submission" date="2022-02" db="EMBL/GenBank/DDBJ databases">
        <title>Phenotypic, genotypic and serological characterization of Edwardsiella ictaluri from catfish and ornamental fish species.</title>
        <authorList>
            <person name="Rose D."/>
            <person name="Tekedar H.C."/>
            <person name="Waldbieser G.C."/>
            <person name="Aarattuthodi S."/>
            <person name="Griffin M.J."/>
        </authorList>
    </citation>
    <scope>NUCLEOTIDE SEQUENCE [LARGE SCALE GENOMIC DNA]</scope>
    <source>
        <strain evidence="1 2">13 TAL-140 K3</strain>
    </source>
</reference>
<protein>
    <submittedName>
        <fullName evidence="1">DUF488 family protein</fullName>
    </submittedName>
</protein>
<organism evidence="1 2">
    <name type="scientific">Edwardsiella ictaluri</name>
    <dbReference type="NCBI Taxonomy" id="67780"/>
    <lineage>
        <taxon>Bacteria</taxon>
        <taxon>Pseudomonadati</taxon>
        <taxon>Pseudomonadota</taxon>
        <taxon>Gammaproteobacteria</taxon>
        <taxon>Enterobacterales</taxon>
        <taxon>Hafniaceae</taxon>
        <taxon>Edwardsiella</taxon>
    </lineage>
</organism>
<name>A0ABY8GL16_EDWIC</name>
<dbReference type="Proteomes" id="UP001222680">
    <property type="component" value="Chromosome"/>
</dbReference>
<dbReference type="InterPro" id="IPR052552">
    <property type="entry name" value="YeaO-like"/>
</dbReference>
<proteinExistence type="predicted"/>
<dbReference type="PANTHER" id="PTHR36849:SF1">
    <property type="entry name" value="CYTOPLASMIC PROTEIN"/>
    <property type="match status" value="1"/>
</dbReference>